<sequence>MPAHRQPLQGRAEQPAQPQRTGTEPTTPTPQGRGEPRDQPQPARSRPAAPPPEQPRPEQPRPETIRRVVDGPPPQTGHIHVARLDGTRTLPLHELHTRAARLAHHLRSRYGTGPGHRIGILAANSLEWVLLDLAALRLGAQTAGLEPGKFTPSADLAARYDLDLLFTDQPTGGAPGTLPVDGILALTDPATAAPATPPLPPVTWTTDDVTTIKFTSGSTGVPKGLGATAGSIDSSLTAVQEIFEHTPDDHLFVFLPLSLLQQRYWVYSALLHGHDVTITTYEAAFAALRRVRPTVVMGVPAFYETARRQIGARLRRTPGQSPEAAARALFGDRIRYLWTGSAPASPAVLRFFGDEARLPLYEGYGLNETCIVTKNHPGAHREGSVGRAVRGKEVLIGEDGVISVRSTHPVNNHYTYARPGDSEKVFSPDGTVRTGDLGHLDEDGYLFVHGRADDVIVLDNGKKVIVRPIEELMRADPAIAECVLFSPTQTELVAVVSPAAQPADHRAIAARLAAVNAATTPDERISRVLVADPPFSIEGGLLTSQYKPKRPDIRAAYHVPLHSQEAGIHA</sequence>
<evidence type="ECO:0000256" key="1">
    <source>
        <dbReference type="ARBA" id="ARBA00006432"/>
    </source>
</evidence>
<organism evidence="5 6">
    <name type="scientific">Streptomyces racemochromogenes</name>
    <dbReference type="NCBI Taxonomy" id="67353"/>
    <lineage>
        <taxon>Bacteria</taxon>
        <taxon>Bacillati</taxon>
        <taxon>Actinomycetota</taxon>
        <taxon>Actinomycetes</taxon>
        <taxon>Kitasatosporales</taxon>
        <taxon>Streptomycetaceae</taxon>
        <taxon>Streptomyces</taxon>
    </lineage>
</organism>
<evidence type="ECO:0000313" key="6">
    <source>
        <dbReference type="Proteomes" id="UP001610631"/>
    </source>
</evidence>
<evidence type="ECO:0000313" key="5">
    <source>
        <dbReference type="EMBL" id="MFH7596476.1"/>
    </source>
</evidence>
<feature type="compositionally biased region" description="Low complexity" evidence="3">
    <location>
        <begin position="17"/>
        <end position="33"/>
    </location>
</feature>
<dbReference type="RefSeq" id="WP_395510316.1">
    <property type="nucleotide sequence ID" value="NZ_JBBDHD010000033.1"/>
</dbReference>
<dbReference type="SUPFAM" id="SSF56801">
    <property type="entry name" value="Acetyl-CoA synthetase-like"/>
    <property type="match status" value="1"/>
</dbReference>
<dbReference type="Proteomes" id="UP001610631">
    <property type="component" value="Unassembled WGS sequence"/>
</dbReference>
<gene>
    <name evidence="5" type="ORF">WDV06_15445</name>
</gene>
<dbReference type="InterPro" id="IPR020845">
    <property type="entry name" value="AMP-binding_CS"/>
</dbReference>
<dbReference type="EMBL" id="JBBDHD010000033">
    <property type="protein sequence ID" value="MFH7596476.1"/>
    <property type="molecule type" value="Genomic_DNA"/>
</dbReference>
<accession>A0ABW7PEL2</accession>
<reference evidence="5 6" key="1">
    <citation type="submission" date="2024-03" db="EMBL/GenBank/DDBJ databases">
        <title>Whole genome sequencing of Streptomyces racemochromogenes, to identify antimicrobial biosynthetic gene clusters.</title>
        <authorList>
            <person name="Suryawanshi P."/>
            <person name="Krishnaraj P.U."/>
            <person name="Arun Y.P."/>
            <person name="Suryawanshi M.P."/>
            <person name="Rakshit O."/>
        </authorList>
    </citation>
    <scope>NUCLEOTIDE SEQUENCE [LARGE SCALE GENOMIC DNA]</scope>
    <source>
        <strain evidence="5 6">AUDT626</strain>
    </source>
</reference>
<comment type="caution">
    <text evidence="5">The sequence shown here is derived from an EMBL/GenBank/DDBJ whole genome shotgun (WGS) entry which is preliminary data.</text>
</comment>
<comment type="similarity">
    <text evidence="1">Belongs to the ATP-dependent AMP-binding enzyme family.</text>
</comment>
<dbReference type="InterPro" id="IPR042099">
    <property type="entry name" value="ANL_N_sf"/>
</dbReference>
<dbReference type="Pfam" id="PF23562">
    <property type="entry name" value="AMP-binding_C_3"/>
    <property type="match status" value="1"/>
</dbReference>
<dbReference type="Gene3D" id="3.40.50.12780">
    <property type="entry name" value="N-terminal domain of ligase-like"/>
    <property type="match status" value="1"/>
</dbReference>
<evidence type="ECO:0000259" key="4">
    <source>
        <dbReference type="Pfam" id="PF00501"/>
    </source>
</evidence>
<feature type="compositionally biased region" description="Basic and acidic residues" evidence="3">
    <location>
        <begin position="55"/>
        <end position="69"/>
    </location>
</feature>
<feature type="region of interest" description="Disordered" evidence="3">
    <location>
        <begin position="1"/>
        <end position="78"/>
    </location>
</feature>
<dbReference type="PANTHER" id="PTHR43201:SF5">
    <property type="entry name" value="MEDIUM-CHAIN ACYL-COA LIGASE ACSF2, MITOCHONDRIAL"/>
    <property type="match status" value="1"/>
</dbReference>
<protein>
    <submittedName>
        <fullName evidence="5">AMP-binding protein</fullName>
    </submittedName>
</protein>
<dbReference type="PROSITE" id="PS00455">
    <property type="entry name" value="AMP_BINDING"/>
    <property type="match status" value="1"/>
</dbReference>
<proteinExistence type="inferred from homology"/>
<evidence type="ECO:0000256" key="3">
    <source>
        <dbReference type="SAM" id="MobiDB-lite"/>
    </source>
</evidence>
<keyword evidence="6" id="KW-1185">Reference proteome</keyword>
<feature type="domain" description="AMP-dependent synthetase/ligase" evidence="4">
    <location>
        <begin position="85"/>
        <end position="397"/>
    </location>
</feature>
<name>A0ABW7PEL2_9ACTN</name>
<dbReference type="Pfam" id="PF00501">
    <property type="entry name" value="AMP-binding"/>
    <property type="match status" value="1"/>
</dbReference>
<evidence type="ECO:0000256" key="2">
    <source>
        <dbReference type="ARBA" id="ARBA00022598"/>
    </source>
</evidence>
<keyword evidence="2" id="KW-0436">Ligase</keyword>
<dbReference type="InterPro" id="IPR000873">
    <property type="entry name" value="AMP-dep_synth/lig_dom"/>
</dbReference>
<dbReference type="PANTHER" id="PTHR43201">
    <property type="entry name" value="ACYL-COA SYNTHETASE"/>
    <property type="match status" value="1"/>
</dbReference>